<dbReference type="AlphaFoldDB" id="A0A917D278"/>
<gene>
    <name evidence="2" type="ORF">GCM10010916_25770</name>
</gene>
<sequence>MSGILERKKFREVNLNDPFFDSLKSDYREFAAWFERKGDEEAYLYYENGFIQGFLYFKVESGPITDVEPVITGKRLLKIGTLKINPHGTRLGERFIKKAVDYAIVMGVEQCYVTVFEKHKALVDLFEKYGFSRHGVKVTVNGTELVFVKSLTTFTGDILTDYPLISTKGNNKYILSIYPQYHSVMFPDSILRNENVNILEDVSYTNSIHKIYVTRMKVYPLVRGDILVMYRTKDEGKKAEYSSVVSSVCVVEEVRYQTEFENFEAFYSYATKYSVFDRSDLQYWYNRGGCYTIKMTYNAALSKRLIRQKLIEQIGIDRDIYWGFFKITDEQFVRIIEEGGVLESIVID</sequence>
<reference evidence="2" key="2">
    <citation type="submission" date="2020-09" db="EMBL/GenBank/DDBJ databases">
        <authorList>
            <person name="Sun Q."/>
            <person name="Zhou Y."/>
        </authorList>
    </citation>
    <scope>NUCLEOTIDE SEQUENCE</scope>
    <source>
        <strain evidence="2">CGMCC 1.12987</strain>
    </source>
</reference>
<name>A0A917D278_9BACL</name>
<accession>A0A917D278</accession>
<proteinExistence type="predicted"/>
<evidence type="ECO:0000259" key="1">
    <source>
        <dbReference type="PROSITE" id="PS51186"/>
    </source>
</evidence>
<dbReference type="RefSeq" id="WP_188531477.1">
    <property type="nucleotide sequence ID" value="NZ_BMGR01000008.1"/>
</dbReference>
<feature type="domain" description="N-acetyltransferase" evidence="1">
    <location>
        <begin position="1"/>
        <end position="152"/>
    </location>
</feature>
<dbReference type="InterPro" id="IPR016181">
    <property type="entry name" value="Acyl_CoA_acyltransferase"/>
</dbReference>
<dbReference type="Gene3D" id="3.40.630.30">
    <property type="match status" value="1"/>
</dbReference>
<organism evidence="2 3">
    <name type="scientific">Paenibacillus abyssi</name>
    <dbReference type="NCBI Taxonomy" id="1340531"/>
    <lineage>
        <taxon>Bacteria</taxon>
        <taxon>Bacillati</taxon>
        <taxon>Bacillota</taxon>
        <taxon>Bacilli</taxon>
        <taxon>Bacillales</taxon>
        <taxon>Paenibacillaceae</taxon>
        <taxon>Paenibacillus</taxon>
    </lineage>
</organism>
<evidence type="ECO:0000313" key="2">
    <source>
        <dbReference type="EMBL" id="GGG07716.1"/>
    </source>
</evidence>
<keyword evidence="3" id="KW-1185">Reference proteome</keyword>
<dbReference type="SUPFAM" id="SSF55729">
    <property type="entry name" value="Acyl-CoA N-acyltransferases (Nat)"/>
    <property type="match status" value="1"/>
</dbReference>
<reference evidence="2" key="1">
    <citation type="journal article" date="2014" name="Int. J. Syst. Evol. Microbiol.">
        <title>Complete genome sequence of Corynebacterium casei LMG S-19264T (=DSM 44701T), isolated from a smear-ripened cheese.</title>
        <authorList>
            <consortium name="US DOE Joint Genome Institute (JGI-PGF)"/>
            <person name="Walter F."/>
            <person name="Albersmeier A."/>
            <person name="Kalinowski J."/>
            <person name="Ruckert C."/>
        </authorList>
    </citation>
    <scope>NUCLEOTIDE SEQUENCE</scope>
    <source>
        <strain evidence="2">CGMCC 1.12987</strain>
    </source>
</reference>
<dbReference type="GO" id="GO:0016747">
    <property type="term" value="F:acyltransferase activity, transferring groups other than amino-acyl groups"/>
    <property type="evidence" value="ECO:0007669"/>
    <property type="project" value="InterPro"/>
</dbReference>
<dbReference type="InterPro" id="IPR000182">
    <property type="entry name" value="GNAT_dom"/>
</dbReference>
<dbReference type="PROSITE" id="PS51186">
    <property type="entry name" value="GNAT"/>
    <property type="match status" value="1"/>
</dbReference>
<comment type="caution">
    <text evidence="2">The sequence shown here is derived from an EMBL/GenBank/DDBJ whole genome shotgun (WGS) entry which is preliminary data.</text>
</comment>
<dbReference type="Proteomes" id="UP000644756">
    <property type="component" value="Unassembled WGS sequence"/>
</dbReference>
<dbReference type="EMBL" id="BMGR01000008">
    <property type="protein sequence ID" value="GGG07716.1"/>
    <property type="molecule type" value="Genomic_DNA"/>
</dbReference>
<evidence type="ECO:0000313" key="3">
    <source>
        <dbReference type="Proteomes" id="UP000644756"/>
    </source>
</evidence>
<protein>
    <recommendedName>
        <fullName evidence="1">N-acetyltransferase domain-containing protein</fullName>
    </recommendedName>
</protein>